<evidence type="ECO:0000313" key="2">
    <source>
        <dbReference type="Proteomes" id="UP000024900"/>
    </source>
</evidence>
<dbReference type="EMBL" id="ADOU02000007">
    <property type="protein sequence ID" value="KGJ64805.1"/>
    <property type="molecule type" value="Genomic_DNA"/>
</dbReference>
<gene>
    <name evidence="1" type="ORF">BJA5080_07505</name>
</gene>
<organism evidence="1 2">
    <name type="scientific">Bradyrhizobium diazoefficiens SEMIA 5080</name>
    <dbReference type="NCBI Taxonomy" id="754504"/>
    <lineage>
        <taxon>Bacteria</taxon>
        <taxon>Pseudomonadati</taxon>
        <taxon>Pseudomonadota</taxon>
        <taxon>Alphaproteobacteria</taxon>
        <taxon>Hyphomicrobiales</taxon>
        <taxon>Nitrobacteraceae</taxon>
        <taxon>Bradyrhizobium</taxon>
    </lineage>
</organism>
<dbReference type="Proteomes" id="UP000024900">
    <property type="component" value="Unassembled WGS sequence"/>
</dbReference>
<reference evidence="1 2" key="1">
    <citation type="journal article" date="2014" name="BMC Genomics">
        <title>Comparative genomics of Bradyrhizobium japonicum CPAC 15 and Bradyrhizobium diazoefficiens CPAC 7: elite model strains for understanding symbiotic performance with soybean.</title>
        <authorList>
            <person name="Siqueira A.F."/>
            <person name="Ormeno-Orrillo E."/>
            <person name="Souza R.C."/>
            <person name="Rodrigues E.P."/>
            <person name="Almeida L.G."/>
            <person name="Barcellos F.G."/>
            <person name="Batista J.S."/>
            <person name="Nakatami A.S."/>
            <person name="Martinez-Romero E."/>
            <person name="Vasconcelos A.T."/>
            <person name="Hungria M."/>
        </authorList>
    </citation>
    <scope>NUCLEOTIDE SEQUENCE [LARGE SCALE GENOMIC DNA]</scope>
    <source>
        <strain evidence="1 2">SEMIA 5080</strain>
    </source>
</reference>
<protein>
    <submittedName>
        <fullName evidence="1">Uncharacterized protein</fullName>
    </submittedName>
</protein>
<accession>A0A837C720</accession>
<name>A0A837C720_9BRAD</name>
<dbReference type="AlphaFoldDB" id="A0A837C720"/>
<evidence type="ECO:0000313" key="1">
    <source>
        <dbReference type="EMBL" id="KGJ64805.1"/>
    </source>
</evidence>
<comment type="caution">
    <text evidence="1">The sequence shown here is derived from an EMBL/GenBank/DDBJ whole genome shotgun (WGS) entry which is preliminary data.</text>
</comment>
<proteinExistence type="predicted"/>
<sequence>MPGKAVRPARGDGGLGRCLDLGHSILIISRPYGASSLPLPACGERSDCIGDAIRVRGYRSLDHLACGERPLTPTVSP</sequence>